<dbReference type="Proteomes" id="UP001143856">
    <property type="component" value="Unassembled WGS sequence"/>
</dbReference>
<reference evidence="1" key="1">
    <citation type="submission" date="2022-10" db="EMBL/GenBank/DDBJ databases">
        <title>Genome Sequence of Xylaria curta.</title>
        <authorList>
            <person name="Buettner E."/>
        </authorList>
    </citation>
    <scope>NUCLEOTIDE SEQUENCE</scope>
    <source>
        <strain evidence="1">Babe10</strain>
    </source>
</reference>
<keyword evidence="2" id="KW-1185">Reference proteome</keyword>
<evidence type="ECO:0000313" key="1">
    <source>
        <dbReference type="EMBL" id="KAJ2998560.1"/>
    </source>
</evidence>
<accession>A0ACC1PQS8</accession>
<gene>
    <name evidence="1" type="ORF">NUW58_g278</name>
</gene>
<protein>
    <submittedName>
        <fullName evidence="1">Uncharacterized protein</fullName>
    </submittedName>
</protein>
<comment type="caution">
    <text evidence="1">The sequence shown here is derived from an EMBL/GenBank/DDBJ whole genome shotgun (WGS) entry which is preliminary data.</text>
</comment>
<sequence>MSIINTETLTALWNEAQQQPEWATTQLWEHIFNRIVFNSHPWIVSSQQPPTRQDGDLRRVDLVVKRVTSGITLTLLFMEAKRGNTSPSDVALVEMQAYTAACAYAVEMNSVNPIWAMTCVGSQARLWIFDWDQAFLIPFFPETHGNGEISEYIEISQHGTRLLERLEYIKMNPVPPEHLLHASSPRPANATLPNDWPDDEVKLRDSQHQ</sequence>
<proteinExistence type="predicted"/>
<organism evidence="1 2">
    <name type="scientific">Xylaria curta</name>
    <dbReference type="NCBI Taxonomy" id="42375"/>
    <lineage>
        <taxon>Eukaryota</taxon>
        <taxon>Fungi</taxon>
        <taxon>Dikarya</taxon>
        <taxon>Ascomycota</taxon>
        <taxon>Pezizomycotina</taxon>
        <taxon>Sordariomycetes</taxon>
        <taxon>Xylariomycetidae</taxon>
        <taxon>Xylariales</taxon>
        <taxon>Xylariaceae</taxon>
        <taxon>Xylaria</taxon>
    </lineage>
</organism>
<dbReference type="EMBL" id="JAPDGR010000023">
    <property type="protein sequence ID" value="KAJ2998560.1"/>
    <property type="molecule type" value="Genomic_DNA"/>
</dbReference>
<name>A0ACC1PQS8_9PEZI</name>
<evidence type="ECO:0000313" key="2">
    <source>
        <dbReference type="Proteomes" id="UP001143856"/>
    </source>
</evidence>